<keyword evidence="2" id="KW-1185">Reference proteome</keyword>
<organism evidence="1 2">
    <name type="scientific">Menidia menidia</name>
    <name type="common">Atlantic silverside</name>
    <dbReference type="NCBI Taxonomy" id="238744"/>
    <lineage>
        <taxon>Eukaryota</taxon>
        <taxon>Metazoa</taxon>
        <taxon>Chordata</taxon>
        <taxon>Craniata</taxon>
        <taxon>Vertebrata</taxon>
        <taxon>Euteleostomi</taxon>
        <taxon>Actinopterygii</taxon>
        <taxon>Neopterygii</taxon>
        <taxon>Teleostei</taxon>
        <taxon>Neoteleostei</taxon>
        <taxon>Acanthomorphata</taxon>
        <taxon>Ovalentaria</taxon>
        <taxon>Atherinomorphae</taxon>
        <taxon>Atheriniformes</taxon>
        <taxon>Atherinopsidae</taxon>
        <taxon>Menidiinae</taxon>
        <taxon>Menidia</taxon>
    </lineage>
</organism>
<dbReference type="Proteomes" id="UP000677803">
    <property type="component" value="Unassembled WGS sequence"/>
</dbReference>
<proteinExistence type="predicted"/>
<protein>
    <submittedName>
        <fullName evidence="1">(Atlantic silverside) hypothetical protein</fullName>
    </submittedName>
</protein>
<comment type="caution">
    <text evidence="1">The sequence shown here is derived from an EMBL/GenBank/DDBJ whole genome shotgun (WGS) entry which is preliminary data.</text>
</comment>
<accession>A0A8S4ADH1</accession>
<reference evidence="1" key="1">
    <citation type="submission" date="2021-05" db="EMBL/GenBank/DDBJ databases">
        <authorList>
            <person name="Tigano A."/>
        </authorList>
    </citation>
    <scope>NUCLEOTIDE SEQUENCE</scope>
</reference>
<gene>
    <name evidence="1" type="ORF">MMEN_LOCUS44</name>
</gene>
<name>A0A8S4ADH1_9TELE</name>
<dbReference type="OrthoDB" id="8921018at2759"/>
<dbReference type="AlphaFoldDB" id="A0A8S4ADH1"/>
<evidence type="ECO:0000313" key="2">
    <source>
        <dbReference type="Proteomes" id="UP000677803"/>
    </source>
</evidence>
<sequence length="92" mass="9716">MYRCANDSVLPVQYDCSSTPAPACRRAGEALVSMADDASCCPRRVCGEPPAPGRCALSEAEGRVSEGLCGECDPRLCQSDVPSCREDQTLSS</sequence>
<dbReference type="EMBL" id="CAJRST010000001">
    <property type="protein sequence ID" value="CAG5848977.1"/>
    <property type="molecule type" value="Genomic_DNA"/>
</dbReference>
<evidence type="ECO:0000313" key="1">
    <source>
        <dbReference type="EMBL" id="CAG5848977.1"/>
    </source>
</evidence>